<dbReference type="EMBL" id="CM010722">
    <property type="protein sequence ID" value="RZC75047.1"/>
    <property type="molecule type" value="Genomic_DNA"/>
</dbReference>
<proteinExistence type="predicted"/>
<gene>
    <name evidence="2" type="ORF">C5167_050532</name>
</gene>
<name>A0A4Y7KQE2_PAPSO</name>
<feature type="non-terminal residue" evidence="2">
    <location>
        <position position="1"/>
    </location>
</feature>
<reference evidence="2 3" key="1">
    <citation type="journal article" date="2018" name="Science">
        <title>The opium poppy genome and morphinan production.</title>
        <authorList>
            <person name="Guo L."/>
            <person name="Winzer T."/>
            <person name="Yang X."/>
            <person name="Li Y."/>
            <person name="Ning Z."/>
            <person name="He Z."/>
            <person name="Teodor R."/>
            <person name="Lu Y."/>
            <person name="Bowser T.A."/>
            <person name="Graham I.A."/>
            <person name="Ye K."/>
        </authorList>
    </citation>
    <scope>NUCLEOTIDE SEQUENCE [LARGE SCALE GENOMIC DNA]</scope>
    <source>
        <strain evidence="3">cv. HN1</strain>
        <tissue evidence="2">Leaves</tissue>
    </source>
</reference>
<feature type="non-terminal residue" evidence="2">
    <location>
        <position position="118"/>
    </location>
</feature>
<protein>
    <submittedName>
        <fullName evidence="2">Uncharacterized protein</fullName>
    </submittedName>
</protein>
<dbReference type="AlphaFoldDB" id="A0A4Y7KQE2"/>
<dbReference type="Gramene" id="RZC75047">
    <property type="protein sequence ID" value="RZC75047"/>
    <property type="gene ID" value="C5167_050532"/>
</dbReference>
<dbReference type="Proteomes" id="UP000316621">
    <property type="component" value="Chromosome 8"/>
</dbReference>
<evidence type="ECO:0000256" key="1">
    <source>
        <dbReference type="SAM" id="MobiDB-lite"/>
    </source>
</evidence>
<organism evidence="2 3">
    <name type="scientific">Papaver somniferum</name>
    <name type="common">Opium poppy</name>
    <dbReference type="NCBI Taxonomy" id="3469"/>
    <lineage>
        <taxon>Eukaryota</taxon>
        <taxon>Viridiplantae</taxon>
        <taxon>Streptophyta</taxon>
        <taxon>Embryophyta</taxon>
        <taxon>Tracheophyta</taxon>
        <taxon>Spermatophyta</taxon>
        <taxon>Magnoliopsida</taxon>
        <taxon>Ranunculales</taxon>
        <taxon>Papaveraceae</taxon>
        <taxon>Papaveroideae</taxon>
        <taxon>Papaver</taxon>
    </lineage>
</organism>
<feature type="region of interest" description="Disordered" evidence="1">
    <location>
        <begin position="85"/>
        <end position="118"/>
    </location>
</feature>
<evidence type="ECO:0000313" key="2">
    <source>
        <dbReference type="EMBL" id="RZC75047.1"/>
    </source>
</evidence>
<evidence type="ECO:0000313" key="3">
    <source>
        <dbReference type="Proteomes" id="UP000316621"/>
    </source>
</evidence>
<keyword evidence="3" id="KW-1185">Reference proteome</keyword>
<sequence>QSSVGLPVYETIHEGFRCTVYLNGEAYRSVNTFGNPEAAKKIKEENKYHHNQQGTSDPGYLSEIIRSKSWLSNASHEVEVPPTVQDTYMTMVGSPRSNGGGSTRKRKQILNPSPPALS</sequence>
<accession>A0A4Y7KQE2</accession>